<proteinExistence type="predicted"/>
<keyword evidence="2" id="KW-0812">Transmembrane</keyword>
<dbReference type="InParanoid" id="A2EE67"/>
<reference evidence="3" key="1">
    <citation type="submission" date="2006-10" db="EMBL/GenBank/DDBJ databases">
        <authorList>
            <person name="Amadeo P."/>
            <person name="Zhao Q."/>
            <person name="Wortman J."/>
            <person name="Fraser-Liggett C."/>
            <person name="Carlton J."/>
        </authorList>
    </citation>
    <scope>NUCLEOTIDE SEQUENCE</scope>
    <source>
        <strain evidence="3">G3</strain>
    </source>
</reference>
<gene>
    <name evidence="3" type="ORF">TVAG_180380</name>
</gene>
<keyword evidence="2" id="KW-1133">Transmembrane helix</keyword>
<dbReference type="InterPro" id="IPR026906">
    <property type="entry name" value="LRR_5"/>
</dbReference>
<name>A2EE67_TRIV3</name>
<dbReference type="SUPFAM" id="SSF52058">
    <property type="entry name" value="L domain-like"/>
    <property type="match status" value="2"/>
</dbReference>
<protein>
    <submittedName>
        <fullName evidence="3">Surface antigen BspA-like</fullName>
    </submittedName>
</protein>
<sequence length="993" mass="112232">MTIVSQNTFDNPDLVQNIIQNGIKTIVISGPDITNVVKGDWALVIEKIYFRSSITEIPDALFYNSKTIREVVLDKSVKRIQTTAFARSTISKINLENVEYIEDNAFSECANLETISVNYQTSSGVFSMSGLTSIKFLDNAVSVPQRMCMNCYNLKTVKLNPSIIEIESEAFSGCFKLDTIEFNGAPIQAINDGAFIQTYNLKNFVIQSTVEKVGPNAFENSGLTEVTIEDHKEMLNLGEICFNGCSYLKTIKIGKNISINNAESVFSGCYALTEIEFQNDIEMIGTNCFMNCAKLKTVKITGITFLSESCFYRCVSLEYINLSSATFFDDDCFAFCFNLDTDIPEVFTARDNSFKWCSKLKIKDFNGECSGKSTFMYCNSLTEINIINNKVTSESTFAACENLEKVTILSDKIIIGKNCFMGCFKLKKLVYSGEMSAISSNAFYGCPIEGEFVLNLQTFGLISRCVAFAKITSVYINTPQLLDPSSFFYKCQDLKTIRIGSETTSFAGILFEDCQNIENIVIESGNSNFVFENNILYSNDKKILYFYLPKNTATEYNVPQSVVSISRGCFNNNNYLEKITIDHQCSLGKYMFLECQNLQKFNYNPKIGYLSFYQKMFYNCFNLEKVYSSIPVDAVEEYSFYNCTNLKEINLGTVISIKANSFENCENLEEVDITNCITIGVSAFTKCLNLKKVTFSSNLETISKFSFRFTNLENVEFPKGSKVNVYDGSFCYIDHIHDFRVNSDFFIISESSLCGTRVDNFYFPATLTRFPGEALASLSNRPKVNIDPNNPNFVVQDEIVYEKNTGTFVFNINFGEDGGTIEIPPYVRYMEYGSVVTTSFLDMNTGRIVSRGATTLIVPESVKEIDENIIVLPNNIYHMCFKGRYFVDNSQSSDTANPYIYVTENYKIPYFAKQIPLRIPCGTVEFSSLSFRNVFGLSKTEIFMIIVILLVSFALISFIAYFLYKYKQLCKKKKQEKPNGLKGVPYSDDEPDV</sequence>
<dbReference type="STRING" id="5722.A2EE67"/>
<dbReference type="VEuPathDB" id="TrichDB:TVAG_180380"/>
<keyword evidence="4" id="KW-1185">Reference proteome</keyword>
<dbReference type="KEGG" id="tva:4766978"/>
<feature type="region of interest" description="Disordered" evidence="1">
    <location>
        <begin position="974"/>
        <end position="993"/>
    </location>
</feature>
<dbReference type="AlphaFoldDB" id="A2EE67"/>
<dbReference type="PANTHER" id="PTHR45661:SF3">
    <property type="entry name" value="IG-LIKE DOMAIN-CONTAINING PROTEIN"/>
    <property type="match status" value="1"/>
</dbReference>
<dbReference type="EMBL" id="DS113365">
    <property type="protein sequence ID" value="EAY09064.1"/>
    <property type="molecule type" value="Genomic_DNA"/>
</dbReference>
<dbReference type="VEuPathDB" id="TrichDB:TVAGG3_0614230"/>
<organism evidence="3 4">
    <name type="scientific">Trichomonas vaginalis (strain ATCC PRA-98 / G3)</name>
    <dbReference type="NCBI Taxonomy" id="412133"/>
    <lineage>
        <taxon>Eukaryota</taxon>
        <taxon>Metamonada</taxon>
        <taxon>Parabasalia</taxon>
        <taxon>Trichomonadida</taxon>
        <taxon>Trichomonadidae</taxon>
        <taxon>Trichomonas</taxon>
    </lineage>
</organism>
<dbReference type="InterPro" id="IPR032675">
    <property type="entry name" value="LRR_dom_sf"/>
</dbReference>
<evidence type="ECO:0000256" key="1">
    <source>
        <dbReference type="SAM" id="MobiDB-lite"/>
    </source>
</evidence>
<dbReference type="InterPro" id="IPR053139">
    <property type="entry name" value="Surface_bspA-like"/>
</dbReference>
<dbReference type="Gene3D" id="3.80.10.10">
    <property type="entry name" value="Ribonuclease Inhibitor"/>
    <property type="match status" value="6"/>
</dbReference>
<dbReference type="RefSeq" id="XP_001321287.1">
    <property type="nucleotide sequence ID" value="XM_001321252.1"/>
</dbReference>
<evidence type="ECO:0000313" key="4">
    <source>
        <dbReference type="Proteomes" id="UP000001542"/>
    </source>
</evidence>
<dbReference type="Pfam" id="PF13306">
    <property type="entry name" value="LRR_5"/>
    <property type="match status" value="6"/>
</dbReference>
<evidence type="ECO:0000313" key="3">
    <source>
        <dbReference type="EMBL" id="EAY09064.1"/>
    </source>
</evidence>
<feature type="transmembrane region" description="Helical" evidence="2">
    <location>
        <begin position="942"/>
        <end position="964"/>
    </location>
</feature>
<dbReference type="Proteomes" id="UP000001542">
    <property type="component" value="Unassembled WGS sequence"/>
</dbReference>
<keyword evidence="2" id="KW-0472">Membrane</keyword>
<dbReference type="PANTHER" id="PTHR45661">
    <property type="entry name" value="SURFACE ANTIGEN"/>
    <property type="match status" value="1"/>
</dbReference>
<accession>A2EE67</accession>
<evidence type="ECO:0000256" key="2">
    <source>
        <dbReference type="SAM" id="Phobius"/>
    </source>
</evidence>
<reference evidence="3" key="2">
    <citation type="journal article" date="2007" name="Science">
        <title>Draft genome sequence of the sexually transmitted pathogen Trichomonas vaginalis.</title>
        <authorList>
            <person name="Carlton J.M."/>
            <person name="Hirt R.P."/>
            <person name="Silva J.C."/>
            <person name="Delcher A.L."/>
            <person name="Schatz M."/>
            <person name="Zhao Q."/>
            <person name="Wortman J.R."/>
            <person name="Bidwell S.L."/>
            <person name="Alsmark U.C.M."/>
            <person name="Besteiro S."/>
            <person name="Sicheritz-Ponten T."/>
            <person name="Noel C.J."/>
            <person name="Dacks J.B."/>
            <person name="Foster P.G."/>
            <person name="Simillion C."/>
            <person name="Van de Peer Y."/>
            <person name="Miranda-Saavedra D."/>
            <person name="Barton G.J."/>
            <person name="Westrop G.D."/>
            <person name="Mueller S."/>
            <person name="Dessi D."/>
            <person name="Fiori P.L."/>
            <person name="Ren Q."/>
            <person name="Paulsen I."/>
            <person name="Zhang H."/>
            <person name="Bastida-Corcuera F.D."/>
            <person name="Simoes-Barbosa A."/>
            <person name="Brown M.T."/>
            <person name="Hayes R.D."/>
            <person name="Mukherjee M."/>
            <person name="Okumura C.Y."/>
            <person name="Schneider R."/>
            <person name="Smith A.J."/>
            <person name="Vanacova S."/>
            <person name="Villalvazo M."/>
            <person name="Haas B.J."/>
            <person name="Pertea M."/>
            <person name="Feldblyum T.V."/>
            <person name="Utterback T.R."/>
            <person name="Shu C.L."/>
            <person name="Osoegawa K."/>
            <person name="de Jong P.J."/>
            <person name="Hrdy I."/>
            <person name="Horvathova L."/>
            <person name="Zubacova Z."/>
            <person name="Dolezal P."/>
            <person name="Malik S.B."/>
            <person name="Logsdon J.M. Jr."/>
            <person name="Henze K."/>
            <person name="Gupta A."/>
            <person name="Wang C.C."/>
            <person name="Dunne R.L."/>
            <person name="Upcroft J.A."/>
            <person name="Upcroft P."/>
            <person name="White O."/>
            <person name="Salzberg S.L."/>
            <person name="Tang P."/>
            <person name="Chiu C.-H."/>
            <person name="Lee Y.-S."/>
            <person name="Embley T.M."/>
            <person name="Coombs G.H."/>
            <person name="Mottram J.C."/>
            <person name="Tachezy J."/>
            <person name="Fraser-Liggett C.M."/>
            <person name="Johnson P.J."/>
        </authorList>
    </citation>
    <scope>NUCLEOTIDE SEQUENCE [LARGE SCALE GENOMIC DNA]</scope>
    <source>
        <strain evidence="3">G3</strain>
    </source>
</reference>